<feature type="domain" description="DUF4097" evidence="1">
    <location>
        <begin position="55"/>
        <end position="324"/>
    </location>
</feature>
<evidence type="ECO:0000313" key="3">
    <source>
        <dbReference type="Proteomes" id="UP000290649"/>
    </source>
</evidence>
<protein>
    <recommendedName>
        <fullName evidence="1">DUF4097 domain-containing protein</fullName>
    </recommendedName>
</protein>
<comment type="caution">
    <text evidence="2">The sequence shown here is derived from an EMBL/GenBank/DDBJ whole genome shotgun (WGS) entry which is preliminary data.</text>
</comment>
<dbReference type="InterPro" id="IPR025164">
    <property type="entry name" value="Toastrack_DUF4097"/>
</dbReference>
<dbReference type="PANTHER" id="PTHR34094:SF1">
    <property type="entry name" value="PROTEIN FAM185A"/>
    <property type="match status" value="1"/>
</dbReference>
<dbReference type="EMBL" id="QOUX01000050">
    <property type="protein sequence ID" value="RXI95537.1"/>
    <property type="molecule type" value="Genomic_DNA"/>
</dbReference>
<evidence type="ECO:0000313" key="2">
    <source>
        <dbReference type="EMBL" id="RXI95537.1"/>
    </source>
</evidence>
<name>A0A4Q0VLZ4_9BACI</name>
<dbReference type="AlphaFoldDB" id="A0A4Q0VLZ4"/>
<dbReference type="OrthoDB" id="2380881at2"/>
<dbReference type="Gene3D" id="2.160.20.120">
    <property type="match status" value="1"/>
</dbReference>
<evidence type="ECO:0000259" key="1">
    <source>
        <dbReference type="Pfam" id="PF13349"/>
    </source>
</evidence>
<reference evidence="2 3" key="1">
    <citation type="journal article" date="2019" name="Int. J. Syst. Evol. Microbiol.">
        <title>Anaerobacillus alkaliphilus sp. nov., a novel alkaliphilic and moderately halophilic bacterium.</title>
        <authorList>
            <person name="Borsodi A.K."/>
            <person name="Aszalos J.M."/>
            <person name="Bihari P."/>
            <person name="Nagy I."/>
            <person name="Schumann P."/>
            <person name="Sproer C."/>
            <person name="Kovacs A.L."/>
            <person name="Boka K."/>
            <person name="Dobosy P."/>
            <person name="Ovari M."/>
            <person name="Szili-Kovacs T."/>
            <person name="Toth E."/>
        </authorList>
    </citation>
    <scope>NUCLEOTIDE SEQUENCE [LARGE SCALE GENOMIC DNA]</scope>
    <source>
        <strain evidence="2 3">B16-10</strain>
    </source>
</reference>
<dbReference type="Pfam" id="PF13349">
    <property type="entry name" value="DUF4097"/>
    <property type="match status" value="1"/>
</dbReference>
<gene>
    <name evidence="2" type="ORF">DS745_24095</name>
</gene>
<keyword evidence="3" id="KW-1185">Reference proteome</keyword>
<accession>A0A4Q0VLZ4</accession>
<dbReference type="PANTHER" id="PTHR34094">
    <property type="match status" value="1"/>
</dbReference>
<proteinExistence type="predicted"/>
<organism evidence="2 3">
    <name type="scientific">Anaerobacillus alkaliphilus</name>
    <dbReference type="NCBI Taxonomy" id="1548597"/>
    <lineage>
        <taxon>Bacteria</taxon>
        <taxon>Bacillati</taxon>
        <taxon>Bacillota</taxon>
        <taxon>Bacilli</taxon>
        <taxon>Bacillales</taxon>
        <taxon>Bacillaceae</taxon>
        <taxon>Anaerobacillus</taxon>
    </lineage>
</organism>
<sequence>MKERYKLNKGALLGLALIAIGVLALVFNSTQPVFHLFSKNTTPFDEGRTVYGDNITSIEINSSSPSITVVSADREDIDVKFTGEVSSHVKNSFMLDVETSKDTLKINIKRPNRTSWFNFGINIMNAKLIVEVPEKMFESISIHSSSGKVLIEDIQAEQMDINASSGSIVVSNVTAEKELRLVSSSGAIKASDSHARAIHARASSGAITLVNQHAEKTNVSTSSGSITMTNVGGEISANASSGSINLDNVQLDGNIHASTSSGGVNIRLKETPSATVDYKGSSGRGNITIPGFSFEQNSNNNIYGKIGSGDYEITVRTSSGGFTLQ</sequence>
<dbReference type="Proteomes" id="UP000290649">
    <property type="component" value="Unassembled WGS sequence"/>
</dbReference>